<dbReference type="SUPFAM" id="SSF53901">
    <property type="entry name" value="Thiolase-like"/>
    <property type="match status" value="3"/>
</dbReference>
<dbReference type="Gene3D" id="3.40.50.720">
    <property type="entry name" value="NAD(P)-binding Rossmann-like Domain"/>
    <property type="match status" value="4"/>
</dbReference>
<feature type="domain" description="PKS/mFAS DH" evidence="13">
    <location>
        <begin position="4642"/>
        <end position="4908"/>
    </location>
</feature>
<dbReference type="InterPro" id="IPR020806">
    <property type="entry name" value="PKS_PP-bd"/>
</dbReference>
<dbReference type="GO" id="GO:0031177">
    <property type="term" value="F:phosphopantetheine binding"/>
    <property type="evidence" value="ECO:0007669"/>
    <property type="project" value="InterPro"/>
</dbReference>
<dbReference type="SMART" id="SM01294">
    <property type="entry name" value="PKS_PP_betabranch"/>
    <property type="match status" value="3"/>
</dbReference>
<dbReference type="GO" id="GO:0006633">
    <property type="term" value="P:fatty acid biosynthetic process"/>
    <property type="evidence" value="ECO:0007669"/>
    <property type="project" value="InterPro"/>
</dbReference>
<dbReference type="CDD" id="cd00833">
    <property type="entry name" value="PKS"/>
    <property type="match status" value="3"/>
</dbReference>
<dbReference type="Gene3D" id="3.40.366.10">
    <property type="entry name" value="Malonyl-Coenzyme A Acyl Carrier Protein, domain 2"/>
    <property type="match status" value="3"/>
</dbReference>
<dbReference type="InterPro" id="IPR050091">
    <property type="entry name" value="PKS_NRPS_Biosynth_Enz"/>
</dbReference>
<dbReference type="Pfam" id="PF00550">
    <property type="entry name" value="PP-binding"/>
    <property type="match status" value="3"/>
</dbReference>
<dbReference type="InterPro" id="IPR029058">
    <property type="entry name" value="AB_hydrolase_fold"/>
</dbReference>
<dbReference type="InterPro" id="IPR013968">
    <property type="entry name" value="PKS_KR"/>
</dbReference>
<keyword evidence="7" id="KW-0511">Multifunctional enzyme</keyword>
<dbReference type="PROSITE" id="PS52004">
    <property type="entry name" value="KS3_2"/>
    <property type="match status" value="3"/>
</dbReference>
<dbReference type="PROSITE" id="PS50075">
    <property type="entry name" value="CARRIER"/>
    <property type="match status" value="3"/>
</dbReference>
<keyword evidence="8" id="KW-0012">Acyltransferase</keyword>
<comment type="cofactor">
    <cofactor evidence="1">
        <name>pantetheine 4'-phosphate</name>
        <dbReference type="ChEBI" id="CHEBI:47942"/>
    </cofactor>
</comment>
<evidence type="ECO:0000259" key="12">
    <source>
        <dbReference type="PROSITE" id="PS52004"/>
    </source>
</evidence>
<dbReference type="GO" id="GO:0004312">
    <property type="term" value="F:fatty acid synthase activity"/>
    <property type="evidence" value="ECO:0007669"/>
    <property type="project" value="TreeGrafter"/>
</dbReference>
<accession>A0A386WWV4</accession>
<evidence type="ECO:0000256" key="3">
    <source>
        <dbReference type="ARBA" id="ARBA00022450"/>
    </source>
</evidence>
<feature type="active site" description="Proton donor; for dehydratase activity" evidence="9">
    <location>
        <position position="2636"/>
    </location>
</feature>
<dbReference type="CDD" id="cd08952">
    <property type="entry name" value="KR_1_SDR_x"/>
    <property type="match status" value="2"/>
</dbReference>
<dbReference type="InterPro" id="IPR014031">
    <property type="entry name" value="Ketoacyl_synth_C"/>
</dbReference>
<dbReference type="InterPro" id="IPR015083">
    <property type="entry name" value="NorB/c/GfsB-D-like_docking"/>
</dbReference>
<sequence>MTNEQKLLDYLKLVTADLQQTRRRLEETETQAHEPIAIVAMACRYPGGVRRPEDLWDLVAAGADAVAGPPADRGWDLPEGTANGAFLYDAADFDPAPFGLTEAEALAMDPQQRLLLETAWEAFERAGIDPSSLRGSATGVFAGLMYHDYASRLRWVPDRVAGYLGTGSTGSIASGRIAYTFGLEGPALTIDTACSSSLVALHLAAQSLRKGESALALAGGVAVMATPAPFVSFADQGGLAHDGRCRSFAAAADGVGWAEGAGLLLLERLSDARRNGHPVLAVIRGSAVNSDGASSGLTAPNGPSQQRVIRQALASARLRPQDVDVVEAHGTGTRLGDPIEAQALLATYGQDRPADAPLWLGSIKSNIGHTQAAAGAAGVMKMVYALRHGLLPKTLHVGEPTPQVDWAAGAVRLLTEPRRWPAADRPRRAGISSFGISGTNAHLILEEAPPAPEEPPTPPATLTPPLMLSAATRDALAGQAARFAEHLRSRPEEPFAEVARAAVGSRAALRHRAAVLTADRETALVGLTALAAGEGTSTLVQGVAGPSRVAMVFAGQGAQRVGMGRELYAAAPVFAAALDAICAVVDPILGESLRDVMFTGPAEKLDRTGFAQPALFAFEVALVRLLESCGVRPDAVLGHSVGELVAAHVAGALPLGEAARLVTLRGRLMQRLPAGGAMTAVEADETEALELLAGRADLAAVNAPRSVVISGDAAAVEAVAAELRSRGRRTRRLPVSHAFHSSRMDPMLAEYREAVAGVSFRDPDPVLLSTVTGAAVTAADLSDPGHWERNVRQPVRFAEAAGVLPSVGRFAVVLEIGPDAVLSPMVEQCLAGGGTAPVALPALRSSAAEPEQLGYTLARLFVAGVEVDWSAAGPRPAYRALPTYAFERSRLWLDGVPPGGEQATVAADPPVESAFWEAVERGDLDGLADTLTIGDAERESLRTLVPALWAWRRSSRAEAAMDRWRYRIAWRPFAPEAGHPVGTWLLLAPDGYANQERNALAEALTGGGARVVARTVAADRDEMAAVLRDVTAEYGDLAGVLSLMAFAGNTPPGLPGVPTGLAATLDLVHLLGEQGSGAALWCVTRHAVAVDAADEAPDPAQAQVWGLGRVVSLEHADRWGGLVDLPNRVNERTARLVAAVLADPRGEDQVAVRGSGVHVRRLRRAPLDRPRRPWRPSGTVLITGGTGGIGAHVARALAAAGAPNLLLASRRGPAAPGADALVAELAEVGCAAEAVACDMTDRRSVADLLAGIPTTRPLTAVLHTAGMAQYVPVAELDRAALADVSAGKVIGADLLDELLADRDLDAFVLFSSAAGVWGSSGGGGYAAANAHLDALAEARRRRGLRATSVAWGGWAGGGMVDALGEQMLERQGLPVMDPALAVAALRYAIEADETCVTVADVDWPRFAATFTLARHRPLIEEIPEAAAEGDTGPATRPQSALAGRLRALPEAEARDSLLRLVLDEATAVLGETAAEPVVASRAFRDMGFDSMAAVELRNRLGSAVGLRLPATLVFDHPTPERLAGYLFADLTNAGTSAATTVATAADTGEPIAIVGMACRYPGGVASPEDLWRLVVEGTDAVGAFPLDRGWDLETLFHPDPDRPATSYAKDGGFLDGAGDFDALFFGISPREAQATDPQQWLLLETSWEAFERAGINPRTLEGTQTGVFVGGASAEFAGLLAASGADILGHGLTGTSASVMSGRIAYTYGLQGPAVTIDTACSSSLVAIHLAMQSLRSGESTLALAGGVTVMATPAAFAEFSKQRGLSGDGRCRSYAAAADGTGWGEGVGLLVLERLSDAERNGHRVLAVVRGSAINQDGASNGLTAPNGPAQQQVIRQALANARLTTADVDAVEGHGTATTLGDPIEAQALLATYGQDRPADQPLWLGSIKSNIGHAQSAAGVAGVIKMVMALRHGVLPQTLHVDAPTPQVDWSAGAVRLLTERCDWPAVDRPRRAAVSSFGASGTNAHVVLEQAPEPAGTASDPTLLPVLLSARTPNALRSQARRLLDHLATVPAASVADVAFTFATTRPALEHRAGVCAEDPDGLLAALAAITEESAAADVVQGRAVTGKVVFVFPGQGAQWAGMAADLLDHDPVFTERMHECAAALAAYTDWSLLDVIRQVPGAPPLDRVDVVQPVLFAVMVCLAEMWRAAGVRPDAVIGHSQGEIAAAVFAGALTLDDGARVVALRSRALIALCGQGGMVSVALPEEETGRLIAGYGGDVSIAAVNGLGLTVVSGTPEALHVLLDRCAAEGIRARRVEVDYASHSAQVEQLRETLAELLAPVAPRAGALPLYSTLTGARLDTATMNAGYWFRNLRQPVLFRQAVAAALGDGHRAFVECGPHPVLTVGVREALDDTATTGWTGGTLRRDEDGPLRFRRSLTEAWANGVPVDWAALAGGAGRLDLDLPTYPFEHQRYWLAPRAGYGDVTAAGLASAGHPLLAAEVDLPDEEGVIFSGVLSGGRQPWLPDHAVGDAVLLPGTAFVELVIRAGDRIGCGRLAELTLQHPLVIPDEGGVRLRLIVRPAGPDGGHPAEVYARPVAAGDEVPWTRHATALLTGGADRPEDVDWPPADAEPIELEGFYEQSAEAGFRYGPAFRNLRAVWRSGDVVHAEVGLTGRERDEAGAYGLHPALLDAALHALRWSPVVERAGGGVMPFGWSGVTLHATGADALRVRLTVAPSGEVRIDGTDLLGTPVLTVEALTMRPAGTAVAMVAEPHNDALFRVEWSPVPAAVEPGPRAVTILGEASPALACALAQAGYRVNDDLSGLVLVPCPPAGDANAERVHAAVQDALRIVQDCLADSARMSSTLVFVTEKAVATTPGEDVRDLVHAPLWGLIRSAQTENPGRFRLLDVGDAAVAGDVLAAALDSGEPQAAIRAGVVRVPRLVRSSSLGSLRVPAGLDPSGTVLITGGTGALGALFARHLVSAYGVRHLLLVSRRGTAAAGAERLAEDLRGSGADVRVAACDVADRAALAELLATIPAEHPLTGVVHAAGVLDDGAVAALTAEQVDRVVRSKVDAALNLHELTADHDLAMFVLFSSTAGVLGGAGQANYAAASAFLDALAQRRRAAGLAGLSMAWGPWAEHSDTTGSTVRSWRYRVRWKPVPGAAGPSPAGVWLVVSPAEPDDGLDGLVTALGGEGVRVRRVRLPDDPGECAGFAAALVEAAGDTAPAGVLYRPPAGDLTGALLLVQTLLDLGWRVPVWWLTSGAVSVGRADPPPVPARAQVWGFARVAALEHPELWGGLIDVPPMADEAVADRVVALLGGGTGGEDQVAVRASGMYARRMVRAAPEPLPAASWRPRGTVLVTGGTGAIGGRVARWLARSGAEHVVLTSRRGSEAAGAAELCQELRALGAEVTVAACDVTDRAALAGLLDRVGPLSAVVHAAGVGQFTMIADTGVAELDAVLAGKVEGARHLHELLDRHELDAFVLFSSGAAVWGSAGQSAYAAANAYLDALAEARRSRGVVATSVAWGSWAGGGMVDDGADALLRRRGVRRMDPEMALLAMRDAVEGAEPSLVVADVDWADFVPTFTLTRRRPLIEDIPEVGEALRALRAGPGDADGATVLRETLRALTPDDGRGLFDAALGVDEALLVPVRIDVLALRRRYGPAAVPPMLRGMVRGGVVRRSAGTSAEAAGTALAARLARMPVGERRRTLYETVRGHVAAVLGDGVREAMEPERPFKDLGFDSLSAVELRDRLGAAMGIRLPVTLVFDHPTPAAVVDLLLGEFGESAVTPPAGSSAPAGTDEPIAIVGMSCRYPGGVTTPEDLWRLVAAGADAVADIPVERGWDLERLYGGKAAVQATAGGFLVDVAGFDAAFFGISPREAAVMDPQQRLLLETAWEALERAGTDPTSIRGTRTGVFVGGSSQDYVAYLSSVGDEAAGHLLSGTAGSVLSGRLAYVLGAEGPTITVDTACSSSLVALHLAAQSLRSGESDLALAGGVSVLFTPVLFAEFSRQGGLAPDGRCKAFAAAADGTGWAEGAGLLVLERLSEARRNGRRILAVLRGSAVNQDGASNGLTAPNGPSQQRVIRQALTAAGLTPGDVDAVEAHGTGTTLGDPIEAQALLATYGRERSPESPLWLGSIKSNIGHAQAAAGVAGVIKMVQALRHEVLPSTLHVDEPSPEVDWSAGAVRLLTEARDWPRGAHPRRAGVSAFGISGTNAHVILEEAPVEQPLPAAPTPAEPLPVLLSASSADALAAQAARLREHLLAHPDLNPAAVARALLAGRAQLRYRAAMRTADRDGLLAALGTLTAGGTAPGLLRGTARSGPVAVVFPGQGSQRHGMGRELYQRHPVFRTALNELHAGLVAAGGPADLLDVMFGEDDARLHRTGYAQPALFAYEVALYRLLESFGVRADMVAGHSIGELVAAHVSGALTAADTCRVVVARGALMQRLPGGGAMTAVGAPEAEVAEVLAGRADLAAVNGPRSVVISGDVDAVEALATELAARGDRTRSLTVSHAFHSSHMTPMLDEFAEVTTDLPVAAPELTMISTVTGGVVGSTELADPDHWRRNVRSTVRFAAAVEAALRAGATTILEVGPDAVLTPAVHETLEETDPARRPAVVAVARNGRADPETLLDALTGLHVTGAAVDWPAVHGPGPAQAADLPTYPFQHQHYWLSPTANAARGDVATAGLSAVEHPLLSAVLDQPETGGVTLTGALSLRTHPWLADHAVAGVALFPGTAFAELLVRAGDAAGCDRLDELVLEAPLLVPVDEAVAIQVVVGAAGPGERRPVHVFAKAGAAGTWMRHATGTVRPDPGTTRPTGPAAWPPPEATPVELDGFHDRIAERGLAYGPSFRGLRAAWRDGDVLYLEAALPAEADGFALHPALFDAVLQGVALERAGDVGVPFSFTGFTVYATGATAVRARLSGTPAEGFQVAIFDVTGRPVAAVESLALRTLDPRQTTGSPAGLLAPEWIAPPRTVEAPPRREMWVLTGAAGPEAGRRLAAGGLLLVEDPDPAGALGHGVTRHAVTLVRPDAALGDLPAGVHDECARLLSILQDWLAADVPAGSRLVVLTERAVAVRPDEDVTGLAGAAVHGLVRAAQAEHPDRIVLVDVDDVTRSAGLLPLATATALELDEPVIAVRDGELRLPRLVPVAAAEPAARPEHPGSVLVVGASGALGGLVARHLVSEHGVRDLLLVSRRGVDAPGAVELAADLAGLGARATWAACDAADRGALEALLDAAEPPVTGIVHAGGVLDDGVVTALTPDRLAGVLRPKADAAWHLHQLTERHPVSMFVLFSSVSGIFGNAGQANYAAANAFLDALAVHRHAQGLPATSLAWGLWDVSGGMAAQVEAVHWSRSGAEGLTAEQGLARLDAALGHSRPVIVPMRLDRAQPGGGPLPPLLWGTVRTRAVARAAEDAPSDLSARLEGLVGPERQAAIHDLVRAAAAGVLGHPDPVAIAEIDVFAELGFDSLMSVELRNALAAATGVRLATTLVFDHPTISGLAAELHDRLTADLGAVKPQEAAAEPGEEEYDGDGTTLAALYRRASELGEYADGTTMLQLASRFRPSFSTPEESSVRPELIRLCAGPDDPPLICFPSPTVFGGPHEYTPLATVLRGRRDVWSPVYPGFVAGERLPADFAALVDFLAAGVLARTDGKRCTILGRSSGGTVAHLVAARLEELGAQVSSLVLLDTYPPSSSALHYILPVLQKSSLDAEAKVGPMTDVRLTAMAGYFGFFGEWSMKPVKARTVLIRASELVPTDEPPRNEAEWRSSWPLEHTVVDVPGDHFTMMTDRIDSTVAAIEEWTGCTA</sequence>
<dbReference type="SMART" id="SM00823">
    <property type="entry name" value="PKS_PP"/>
    <property type="match status" value="3"/>
</dbReference>
<feature type="active site" description="Proton acceptor; for dehydratase activity" evidence="9">
    <location>
        <position position="2472"/>
    </location>
</feature>
<dbReference type="EMBL" id="CP024087">
    <property type="protein sequence ID" value="AYF31968.1"/>
    <property type="molecule type" value="Genomic_DNA"/>
</dbReference>
<evidence type="ECO:0000259" key="13">
    <source>
        <dbReference type="PROSITE" id="PS52019"/>
    </source>
</evidence>
<dbReference type="InterPro" id="IPR036736">
    <property type="entry name" value="ACP-like_sf"/>
</dbReference>
<dbReference type="Gene3D" id="3.30.70.3290">
    <property type="match status" value="3"/>
</dbReference>
<evidence type="ECO:0000256" key="10">
    <source>
        <dbReference type="SAM" id="MobiDB-lite"/>
    </source>
</evidence>
<dbReference type="InterPro" id="IPR020841">
    <property type="entry name" value="PKS_Beta-ketoAc_synthase_dom"/>
</dbReference>
<dbReference type="KEGG" id="mtua:CSH63_31900"/>
<dbReference type="InterPro" id="IPR016039">
    <property type="entry name" value="Thiolase-like"/>
</dbReference>
<dbReference type="SMART" id="SM00825">
    <property type="entry name" value="PKS_KS"/>
    <property type="match status" value="3"/>
</dbReference>
<dbReference type="Gene3D" id="3.10.129.110">
    <property type="entry name" value="Polyketide synthase dehydratase"/>
    <property type="match status" value="2"/>
</dbReference>
<feature type="region of interest" description="C-terminal hotdog fold" evidence="9">
    <location>
        <begin position="4777"/>
        <end position="4908"/>
    </location>
</feature>
<feature type="active site" description="Proton donor; for dehydratase activity" evidence="9">
    <location>
        <position position="4834"/>
    </location>
</feature>
<evidence type="ECO:0000313" key="14">
    <source>
        <dbReference type="EMBL" id="AYF31968.1"/>
    </source>
</evidence>
<evidence type="ECO:0000259" key="11">
    <source>
        <dbReference type="PROSITE" id="PS50075"/>
    </source>
</evidence>
<dbReference type="InterPro" id="IPR001031">
    <property type="entry name" value="Thioesterase"/>
</dbReference>
<dbReference type="Pfam" id="PF08659">
    <property type="entry name" value="KR"/>
    <property type="match status" value="4"/>
</dbReference>
<feature type="domain" description="Carrier" evidence="11">
    <location>
        <begin position="1452"/>
        <end position="1530"/>
    </location>
</feature>
<dbReference type="SMART" id="SM00826">
    <property type="entry name" value="PKS_DH"/>
    <property type="match status" value="2"/>
</dbReference>
<dbReference type="Proteomes" id="UP000267804">
    <property type="component" value="Chromosome"/>
</dbReference>
<dbReference type="InterPro" id="IPR016035">
    <property type="entry name" value="Acyl_Trfase/lysoPLipase"/>
</dbReference>
<feature type="active site" description="Proton acceptor; for dehydratase activity" evidence="9">
    <location>
        <position position="4674"/>
    </location>
</feature>
<feature type="region of interest" description="Disordered" evidence="10">
    <location>
        <begin position="4753"/>
        <end position="4774"/>
    </location>
</feature>
<dbReference type="PROSITE" id="PS00606">
    <property type="entry name" value="KS3_1"/>
    <property type="match status" value="3"/>
</dbReference>
<dbReference type="Pfam" id="PF14765">
    <property type="entry name" value="PS-DH"/>
    <property type="match status" value="2"/>
</dbReference>
<dbReference type="Pfam" id="PF21089">
    <property type="entry name" value="PKS_DH_N"/>
    <property type="match status" value="2"/>
</dbReference>
<dbReference type="InterPro" id="IPR055123">
    <property type="entry name" value="SpnB-like_Rossmann"/>
</dbReference>
<dbReference type="Pfam" id="PF16197">
    <property type="entry name" value="KAsynt_C_assoc"/>
    <property type="match status" value="3"/>
</dbReference>
<feature type="domain" description="Carrier" evidence="11">
    <location>
        <begin position="5384"/>
        <end position="5459"/>
    </location>
</feature>
<dbReference type="PROSITE" id="PS00012">
    <property type="entry name" value="PHOSPHOPANTETHEINE"/>
    <property type="match status" value="3"/>
</dbReference>
<dbReference type="FunFam" id="3.40.47.10:FF:000019">
    <property type="entry name" value="Polyketide synthase type I"/>
    <property type="match status" value="3"/>
</dbReference>
<dbReference type="InterPro" id="IPR036291">
    <property type="entry name" value="NAD(P)-bd_dom_sf"/>
</dbReference>
<dbReference type="SUPFAM" id="SSF53474">
    <property type="entry name" value="alpha/beta-Hydrolases"/>
    <property type="match status" value="1"/>
</dbReference>
<feature type="region of interest" description="N-terminal hotdog fold" evidence="9">
    <location>
        <begin position="4642"/>
        <end position="4764"/>
    </location>
</feature>
<dbReference type="Pfam" id="PF00109">
    <property type="entry name" value="ketoacyl-synt"/>
    <property type="match status" value="3"/>
</dbReference>
<dbReference type="GO" id="GO:0033068">
    <property type="term" value="P:macrolide biosynthetic process"/>
    <property type="evidence" value="ECO:0007669"/>
    <property type="project" value="UniProtKB-ARBA"/>
</dbReference>
<dbReference type="PANTHER" id="PTHR43775:SF51">
    <property type="entry name" value="INACTIVE PHENOLPHTHIOCEROL SYNTHESIS POLYKETIDE SYNTHASE TYPE I PKS1-RELATED"/>
    <property type="match status" value="1"/>
</dbReference>
<feature type="region of interest" description="C-terminal hotdog fold" evidence="9">
    <location>
        <begin position="2575"/>
        <end position="2714"/>
    </location>
</feature>
<evidence type="ECO:0000256" key="2">
    <source>
        <dbReference type="ARBA" id="ARBA00004792"/>
    </source>
</evidence>
<feature type="compositionally biased region" description="Low complexity" evidence="10">
    <location>
        <begin position="4754"/>
        <end position="4770"/>
    </location>
</feature>
<dbReference type="InterPro" id="IPR049551">
    <property type="entry name" value="PKS_DH_C"/>
</dbReference>
<dbReference type="InterPro" id="IPR001227">
    <property type="entry name" value="Ac_transferase_dom_sf"/>
</dbReference>
<dbReference type="SUPFAM" id="SSF47336">
    <property type="entry name" value="ACP-like"/>
    <property type="match status" value="3"/>
</dbReference>
<organism evidence="14 15">
    <name type="scientific">Micromonospora tulbaghiae</name>
    <dbReference type="NCBI Taxonomy" id="479978"/>
    <lineage>
        <taxon>Bacteria</taxon>
        <taxon>Bacillati</taxon>
        <taxon>Actinomycetota</taxon>
        <taxon>Actinomycetes</taxon>
        <taxon>Micromonosporales</taxon>
        <taxon>Micromonosporaceae</taxon>
        <taxon>Micromonospora</taxon>
    </lineage>
</organism>
<reference evidence="14 15" key="1">
    <citation type="submission" date="2017-10" db="EMBL/GenBank/DDBJ databases">
        <title>Integration of genomic and chemical information greatly accelerates assignment of the full stereostructure of myelolactone, a potent inhibitor of myeloma from a marine-derived Micromonospora.</title>
        <authorList>
            <person name="Kim M.C."/>
            <person name="Machado H."/>
            <person name="Jensen P.R."/>
            <person name="Fenical W."/>
        </authorList>
    </citation>
    <scope>NUCLEOTIDE SEQUENCE [LARGE SCALE GENOMIC DNA]</scope>
    <source>
        <strain evidence="14 15">CNY-010</strain>
    </source>
</reference>
<dbReference type="InterPro" id="IPR032821">
    <property type="entry name" value="PKS_assoc"/>
</dbReference>
<dbReference type="SMART" id="SM00827">
    <property type="entry name" value="PKS_AT"/>
    <property type="match status" value="3"/>
</dbReference>
<dbReference type="RefSeq" id="WP_244933204.1">
    <property type="nucleotide sequence ID" value="NZ_CP024087.1"/>
</dbReference>
<feature type="domain" description="Ketosynthase family 3 (KS3)" evidence="12">
    <location>
        <begin position="33"/>
        <end position="447"/>
    </location>
</feature>
<protein>
    <submittedName>
        <fullName evidence="14">Polyketide synthase</fullName>
    </submittedName>
</protein>
<dbReference type="Gene3D" id="1.10.1200.10">
    <property type="entry name" value="ACP-like"/>
    <property type="match status" value="3"/>
</dbReference>
<evidence type="ECO:0000313" key="15">
    <source>
        <dbReference type="Proteomes" id="UP000267804"/>
    </source>
</evidence>
<feature type="region of interest" description="N-terminal hotdog fold" evidence="9">
    <location>
        <begin position="2440"/>
        <end position="2565"/>
    </location>
</feature>
<dbReference type="Gene3D" id="3.40.50.1820">
    <property type="entry name" value="alpha/beta hydrolase"/>
    <property type="match status" value="1"/>
</dbReference>
<evidence type="ECO:0000256" key="1">
    <source>
        <dbReference type="ARBA" id="ARBA00001957"/>
    </source>
</evidence>
<dbReference type="Gene3D" id="3.40.47.10">
    <property type="match status" value="3"/>
</dbReference>
<dbReference type="Pfam" id="PF18369">
    <property type="entry name" value="PKS_DE"/>
    <property type="match status" value="1"/>
</dbReference>
<dbReference type="FunFam" id="1.10.1200.10:FF:000007">
    <property type="entry name" value="Probable polyketide synthase pks17"/>
    <property type="match status" value="3"/>
</dbReference>
<feature type="domain" description="Carrier" evidence="11">
    <location>
        <begin position="3656"/>
        <end position="3731"/>
    </location>
</feature>
<evidence type="ECO:0000256" key="4">
    <source>
        <dbReference type="ARBA" id="ARBA00022553"/>
    </source>
</evidence>
<dbReference type="InterPro" id="IPR009081">
    <property type="entry name" value="PP-bd_ACP"/>
</dbReference>
<dbReference type="NCBIfam" id="NF045894">
    <property type="entry name" value="PKS_plus_SDR"/>
    <property type="match status" value="1"/>
</dbReference>
<keyword evidence="4" id="KW-0597">Phosphoprotein</keyword>
<dbReference type="InterPro" id="IPR049900">
    <property type="entry name" value="PKS_mFAS_DH"/>
</dbReference>
<dbReference type="PANTHER" id="PTHR43775">
    <property type="entry name" value="FATTY ACID SYNTHASE"/>
    <property type="match status" value="1"/>
</dbReference>
<evidence type="ECO:0000256" key="5">
    <source>
        <dbReference type="ARBA" id="ARBA00022679"/>
    </source>
</evidence>
<dbReference type="Pfam" id="PF08990">
    <property type="entry name" value="Docking"/>
    <property type="match status" value="1"/>
</dbReference>
<evidence type="ECO:0000256" key="9">
    <source>
        <dbReference type="PROSITE-ProRule" id="PRU01363"/>
    </source>
</evidence>
<dbReference type="PROSITE" id="PS52019">
    <property type="entry name" value="PKS_MFAS_DH"/>
    <property type="match status" value="2"/>
</dbReference>
<dbReference type="InterPro" id="IPR041618">
    <property type="entry name" value="PKS_DE"/>
</dbReference>
<evidence type="ECO:0000256" key="6">
    <source>
        <dbReference type="ARBA" id="ARBA00023194"/>
    </source>
</evidence>
<name>A0A386WWV4_9ACTN</name>
<gene>
    <name evidence="14" type="ORF">CSH63_31900</name>
</gene>
<dbReference type="InterPro" id="IPR042104">
    <property type="entry name" value="PKS_dehydratase_sf"/>
</dbReference>
<dbReference type="Pfam" id="PF00698">
    <property type="entry name" value="Acyl_transf_1"/>
    <property type="match status" value="3"/>
</dbReference>
<dbReference type="InterPro" id="IPR057326">
    <property type="entry name" value="KR_dom"/>
</dbReference>
<evidence type="ECO:0000256" key="8">
    <source>
        <dbReference type="ARBA" id="ARBA00023315"/>
    </source>
</evidence>
<dbReference type="InterPro" id="IPR014043">
    <property type="entry name" value="Acyl_transferase_dom"/>
</dbReference>
<dbReference type="GO" id="GO:0004315">
    <property type="term" value="F:3-oxoacyl-[acyl-carrier-protein] synthase activity"/>
    <property type="evidence" value="ECO:0007669"/>
    <property type="project" value="InterPro"/>
</dbReference>
<dbReference type="InterPro" id="IPR014030">
    <property type="entry name" value="Ketoacyl_synth_N"/>
</dbReference>
<dbReference type="SUPFAM" id="SSF55048">
    <property type="entry name" value="Probable ACP-binding domain of malonyl-CoA ACP transacylase"/>
    <property type="match status" value="3"/>
</dbReference>
<feature type="domain" description="PKS/mFAS DH" evidence="13">
    <location>
        <begin position="2440"/>
        <end position="2714"/>
    </location>
</feature>
<dbReference type="Pfam" id="PF22953">
    <property type="entry name" value="SpnB_Rossmann"/>
    <property type="match status" value="2"/>
</dbReference>
<dbReference type="SUPFAM" id="SSF52151">
    <property type="entry name" value="FabD/lysophospholipase-like"/>
    <property type="match status" value="3"/>
</dbReference>
<proteinExistence type="predicted"/>
<comment type="pathway">
    <text evidence="2">Antibiotic biosynthesis.</text>
</comment>
<dbReference type="Pfam" id="PF02801">
    <property type="entry name" value="Ketoacyl-synt_C"/>
    <property type="match status" value="3"/>
</dbReference>
<dbReference type="InterPro" id="IPR016036">
    <property type="entry name" value="Malonyl_transacylase_ACP-bd"/>
</dbReference>
<keyword evidence="3" id="KW-0596">Phosphopantetheine</keyword>
<dbReference type="SUPFAM" id="SSF51735">
    <property type="entry name" value="NAD(P)-binding Rossmann-fold domains"/>
    <property type="match status" value="8"/>
</dbReference>
<dbReference type="CDD" id="cd08956">
    <property type="entry name" value="KR_3_FAS_SDR_x"/>
    <property type="match status" value="2"/>
</dbReference>
<dbReference type="InterPro" id="IPR006162">
    <property type="entry name" value="Ppantetheine_attach_site"/>
</dbReference>
<dbReference type="Gene3D" id="6.10.140.1830">
    <property type="match status" value="1"/>
</dbReference>
<evidence type="ECO:0000256" key="7">
    <source>
        <dbReference type="ARBA" id="ARBA00023268"/>
    </source>
</evidence>
<dbReference type="Pfam" id="PF00975">
    <property type="entry name" value="Thioesterase"/>
    <property type="match status" value="1"/>
</dbReference>
<keyword evidence="5" id="KW-0808">Transferase</keyword>
<dbReference type="FunFam" id="3.40.366.10:FF:000002">
    <property type="entry name" value="Probable polyketide synthase 2"/>
    <property type="match status" value="3"/>
</dbReference>
<feature type="domain" description="Ketosynthase family 3 (KS3)" evidence="12">
    <location>
        <begin position="3749"/>
        <end position="4171"/>
    </location>
</feature>
<dbReference type="SMART" id="SM00824">
    <property type="entry name" value="PKS_TE"/>
    <property type="match status" value="1"/>
</dbReference>
<dbReference type="SMART" id="SM00822">
    <property type="entry name" value="PKS_KR"/>
    <property type="match status" value="4"/>
</dbReference>
<dbReference type="InterPro" id="IPR018201">
    <property type="entry name" value="Ketoacyl_synth_AS"/>
</dbReference>
<feature type="domain" description="Ketosynthase family 3 (KS3)" evidence="12">
    <location>
        <begin position="1548"/>
        <end position="1974"/>
    </location>
</feature>
<dbReference type="InterPro" id="IPR049552">
    <property type="entry name" value="PKS_DH_N"/>
</dbReference>
<dbReference type="InterPro" id="IPR020802">
    <property type="entry name" value="TesA-like"/>
</dbReference>
<keyword evidence="6" id="KW-0045">Antibiotic biosynthesis</keyword>
<dbReference type="InterPro" id="IPR020807">
    <property type="entry name" value="PKS_DH"/>
</dbReference>